<accession>A0ABS3D5A8</accession>
<dbReference type="RefSeq" id="WP_207048723.1">
    <property type="nucleotide sequence ID" value="NZ_JAFIMU010000003.1"/>
</dbReference>
<dbReference type="Proteomes" id="UP000664052">
    <property type="component" value="Unassembled WGS sequence"/>
</dbReference>
<keyword evidence="3" id="KW-1185">Reference proteome</keyword>
<gene>
    <name evidence="2" type="ORF">JYK02_04930</name>
</gene>
<protein>
    <recommendedName>
        <fullName evidence="4">Lipase helper protein</fullName>
    </recommendedName>
</protein>
<name>A0ABS3D5A8_9BACT</name>
<evidence type="ECO:0000313" key="2">
    <source>
        <dbReference type="EMBL" id="MBN8226851.1"/>
    </source>
</evidence>
<reference evidence="2 3" key="1">
    <citation type="submission" date="2021-02" db="EMBL/GenBank/DDBJ databases">
        <title>De Novo genome assembly of isolated myxobacteria.</title>
        <authorList>
            <person name="Stevens D.C."/>
        </authorList>
    </citation>
    <scope>NUCLEOTIDE SEQUENCE [LARGE SCALE GENOMIC DNA]</scope>
    <source>
        <strain evidence="2 3">ATCC 29039</strain>
    </source>
</reference>
<feature type="compositionally biased region" description="Pro residues" evidence="1">
    <location>
        <begin position="70"/>
        <end position="79"/>
    </location>
</feature>
<evidence type="ECO:0000313" key="3">
    <source>
        <dbReference type="Proteomes" id="UP000664052"/>
    </source>
</evidence>
<sequence length="262" mass="29532">MKRSRSWMVLGLALLAVVGGVWLWTGEEAPAPEAAPVAEAPRPPAAPPAAAAPIPPRPREKAPPLLEAEAPPPGTERPPLMPKELIAQALEDNKPLGLFMHYHKHVLLDAQGRDEYRKLLSGPEMMKTMADRLKDPGRGEVQPQEQYERLMEVDYFKAALAWKDNPQRDQLLAHAEDIILQQNIFGAQDTERRYMLAGGKMEMYRLLAEHDMQRALALGERARGTNMEKLTGWMAQEEQRRRTQEEQIRLEMQAQARNSAAP</sequence>
<comment type="caution">
    <text evidence="2">The sequence shown here is derived from an EMBL/GenBank/DDBJ whole genome shotgun (WGS) entry which is preliminary data.</text>
</comment>
<feature type="region of interest" description="Disordered" evidence="1">
    <location>
        <begin position="34"/>
        <end position="79"/>
    </location>
</feature>
<evidence type="ECO:0000256" key="1">
    <source>
        <dbReference type="SAM" id="MobiDB-lite"/>
    </source>
</evidence>
<dbReference type="EMBL" id="JAFIMU010000003">
    <property type="protein sequence ID" value="MBN8226851.1"/>
    <property type="molecule type" value="Genomic_DNA"/>
</dbReference>
<proteinExistence type="predicted"/>
<evidence type="ECO:0008006" key="4">
    <source>
        <dbReference type="Google" id="ProtNLM"/>
    </source>
</evidence>
<organism evidence="2 3">
    <name type="scientific">Corallococcus macrosporus</name>
    <dbReference type="NCBI Taxonomy" id="35"/>
    <lineage>
        <taxon>Bacteria</taxon>
        <taxon>Pseudomonadati</taxon>
        <taxon>Myxococcota</taxon>
        <taxon>Myxococcia</taxon>
        <taxon>Myxococcales</taxon>
        <taxon>Cystobacterineae</taxon>
        <taxon>Myxococcaceae</taxon>
        <taxon>Corallococcus</taxon>
    </lineage>
</organism>